<feature type="domain" description="Heterokaryon incompatibility" evidence="2">
    <location>
        <begin position="236"/>
        <end position="396"/>
    </location>
</feature>
<name>A0AAE0K4I3_9PEZI</name>
<feature type="transmembrane region" description="Helical" evidence="1">
    <location>
        <begin position="103"/>
        <end position="122"/>
    </location>
</feature>
<feature type="transmembrane region" description="Helical" evidence="1">
    <location>
        <begin position="129"/>
        <end position="148"/>
    </location>
</feature>
<dbReference type="Proteomes" id="UP001287356">
    <property type="component" value="Unassembled WGS sequence"/>
</dbReference>
<organism evidence="3 4">
    <name type="scientific">Lasiosphaeria ovina</name>
    <dbReference type="NCBI Taxonomy" id="92902"/>
    <lineage>
        <taxon>Eukaryota</taxon>
        <taxon>Fungi</taxon>
        <taxon>Dikarya</taxon>
        <taxon>Ascomycota</taxon>
        <taxon>Pezizomycotina</taxon>
        <taxon>Sordariomycetes</taxon>
        <taxon>Sordariomycetidae</taxon>
        <taxon>Sordariales</taxon>
        <taxon>Lasiosphaeriaceae</taxon>
        <taxon>Lasiosphaeria</taxon>
    </lineage>
</organism>
<evidence type="ECO:0000313" key="3">
    <source>
        <dbReference type="EMBL" id="KAK3369475.1"/>
    </source>
</evidence>
<dbReference type="InterPro" id="IPR010730">
    <property type="entry name" value="HET"/>
</dbReference>
<evidence type="ECO:0000256" key="1">
    <source>
        <dbReference type="SAM" id="Phobius"/>
    </source>
</evidence>
<dbReference type="PANTHER" id="PTHR24148:SF73">
    <property type="entry name" value="HET DOMAIN PROTEIN (AFU_ORTHOLOGUE AFUA_8G01020)"/>
    <property type="match status" value="1"/>
</dbReference>
<dbReference type="InterPro" id="IPR052895">
    <property type="entry name" value="HetReg/Transcr_Mod"/>
</dbReference>
<keyword evidence="1" id="KW-0472">Membrane</keyword>
<dbReference type="Pfam" id="PF26639">
    <property type="entry name" value="Het-6_barrel"/>
    <property type="match status" value="1"/>
</dbReference>
<sequence>MMELTVEQYQTLWVSFLAHQFIPLSLGGHMFMDASPNGTLLYSYLLLHLGIGATGAVLVGTFCNEEYVGTPLALVMHELPLCMSSVLMPWWDFHTSDGPDVGWHVHLVLQHGLPLIGYVYTAILLRSSWALRVLTLGICWTWWVSFSFQHTVKGVVTWLRWKVAASTTSPVVPGTDSAAKQQDTVPNPETLTLEEYQYKPLQSDQIRLLRLHVHDPDSSLIECELQPSHLDSLPSFEAISYTWGSAAQPNFIVVHENNNKRYRIPVTQNVFSVLQNRSSTRARLVWIDSICINQHDAAEKTHQVSLMRHIYQRATRVIVWLGGSTTEGVREEARKAKSMLYEVAFLAWFYQPRVLADRLHARFAHHWVAEPLGSRWRALIALFANPYWNRMWIVQEVALARAVDVVYGGEYLSWSLLTYVMLVFRESEGMYLGQLLTPGVAAGAYDAGIPVSIHMMPLVRRADNRTSDLPTNFVDLVGLSQVQRATDPRDKVFGFLGLLPDDDTHKHAVSVDYARPVPQVYADAARCVLAEHAVGRVISNSGVGFPRSRNVQGLPSWLPDWSVPSINALLGRVLSRPYKCGGMGPAFFRPKEEQQDDLSSSSPTGAGRRLLPPVFFAGFVADTVKHLGGVRDLTTGNSTPEEIMAGQAGVLEWFREARELARQHARSPYPVWEDGATVSVNEALWRTVIADRVGSTRPAPVAYGTNFRLLVDFLFPATRDLYERGDQGEDGPETVAEIHALWADPETGTWLNRARKYSVASMTWTSQRRICVSSRGYLALVPELAEEGDLLCVVAGYPMPVVLRRLENEGCYVYVGETYVHGWMDGEALGWGREMCEFEVV</sequence>
<evidence type="ECO:0000259" key="2">
    <source>
        <dbReference type="Pfam" id="PF06985"/>
    </source>
</evidence>
<feature type="transmembrane region" description="Helical" evidence="1">
    <location>
        <begin position="72"/>
        <end position="91"/>
    </location>
</feature>
<evidence type="ECO:0000313" key="4">
    <source>
        <dbReference type="Proteomes" id="UP001287356"/>
    </source>
</evidence>
<reference evidence="3" key="1">
    <citation type="journal article" date="2023" name="Mol. Phylogenet. Evol.">
        <title>Genome-scale phylogeny and comparative genomics of the fungal order Sordariales.</title>
        <authorList>
            <person name="Hensen N."/>
            <person name="Bonometti L."/>
            <person name="Westerberg I."/>
            <person name="Brannstrom I.O."/>
            <person name="Guillou S."/>
            <person name="Cros-Aarteil S."/>
            <person name="Calhoun S."/>
            <person name="Haridas S."/>
            <person name="Kuo A."/>
            <person name="Mondo S."/>
            <person name="Pangilinan J."/>
            <person name="Riley R."/>
            <person name="LaButti K."/>
            <person name="Andreopoulos B."/>
            <person name="Lipzen A."/>
            <person name="Chen C."/>
            <person name="Yan M."/>
            <person name="Daum C."/>
            <person name="Ng V."/>
            <person name="Clum A."/>
            <person name="Steindorff A."/>
            <person name="Ohm R.A."/>
            <person name="Martin F."/>
            <person name="Silar P."/>
            <person name="Natvig D.O."/>
            <person name="Lalanne C."/>
            <person name="Gautier V."/>
            <person name="Ament-Velasquez S.L."/>
            <person name="Kruys A."/>
            <person name="Hutchinson M.I."/>
            <person name="Powell A.J."/>
            <person name="Barry K."/>
            <person name="Miller A.N."/>
            <person name="Grigoriev I.V."/>
            <person name="Debuchy R."/>
            <person name="Gladieux P."/>
            <person name="Hiltunen Thoren M."/>
            <person name="Johannesson H."/>
        </authorList>
    </citation>
    <scope>NUCLEOTIDE SEQUENCE</scope>
    <source>
        <strain evidence="3">CBS 958.72</strain>
    </source>
</reference>
<dbReference type="EMBL" id="JAULSN010000006">
    <property type="protein sequence ID" value="KAK3369475.1"/>
    <property type="molecule type" value="Genomic_DNA"/>
</dbReference>
<feature type="transmembrane region" description="Helical" evidence="1">
    <location>
        <begin position="12"/>
        <end position="32"/>
    </location>
</feature>
<reference evidence="3" key="2">
    <citation type="submission" date="2023-06" db="EMBL/GenBank/DDBJ databases">
        <authorList>
            <consortium name="Lawrence Berkeley National Laboratory"/>
            <person name="Haridas S."/>
            <person name="Hensen N."/>
            <person name="Bonometti L."/>
            <person name="Westerberg I."/>
            <person name="Brannstrom I.O."/>
            <person name="Guillou S."/>
            <person name="Cros-Aarteil S."/>
            <person name="Calhoun S."/>
            <person name="Kuo A."/>
            <person name="Mondo S."/>
            <person name="Pangilinan J."/>
            <person name="Riley R."/>
            <person name="Labutti K."/>
            <person name="Andreopoulos B."/>
            <person name="Lipzen A."/>
            <person name="Chen C."/>
            <person name="Yanf M."/>
            <person name="Daum C."/>
            <person name="Ng V."/>
            <person name="Clum A."/>
            <person name="Steindorff A."/>
            <person name="Ohm R."/>
            <person name="Martin F."/>
            <person name="Silar P."/>
            <person name="Natvig D."/>
            <person name="Lalanne C."/>
            <person name="Gautier V."/>
            <person name="Ament-Velasquez S.L."/>
            <person name="Kruys A."/>
            <person name="Hutchinson M.I."/>
            <person name="Powell A.J."/>
            <person name="Barry K."/>
            <person name="Miller A.N."/>
            <person name="Grigoriev I.V."/>
            <person name="Debuchy R."/>
            <person name="Gladieux P."/>
            <person name="Thoren M.H."/>
            <person name="Johannesson H."/>
        </authorList>
    </citation>
    <scope>NUCLEOTIDE SEQUENCE</scope>
    <source>
        <strain evidence="3">CBS 958.72</strain>
    </source>
</reference>
<proteinExistence type="predicted"/>
<dbReference type="PANTHER" id="PTHR24148">
    <property type="entry name" value="ANKYRIN REPEAT DOMAIN-CONTAINING PROTEIN 39 HOMOLOG-RELATED"/>
    <property type="match status" value="1"/>
</dbReference>
<comment type="caution">
    <text evidence="3">The sequence shown here is derived from an EMBL/GenBank/DDBJ whole genome shotgun (WGS) entry which is preliminary data.</text>
</comment>
<keyword evidence="1" id="KW-0812">Transmembrane</keyword>
<feature type="transmembrane region" description="Helical" evidence="1">
    <location>
        <begin position="44"/>
        <end position="63"/>
    </location>
</feature>
<keyword evidence="1" id="KW-1133">Transmembrane helix</keyword>
<accession>A0AAE0K4I3</accession>
<gene>
    <name evidence="3" type="ORF">B0T24DRAFT_632682</name>
</gene>
<dbReference type="Pfam" id="PF06985">
    <property type="entry name" value="HET"/>
    <property type="match status" value="1"/>
</dbReference>
<dbReference type="AlphaFoldDB" id="A0AAE0K4I3"/>
<keyword evidence="4" id="KW-1185">Reference proteome</keyword>
<protein>
    <submittedName>
        <fullName evidence="3">Heterokaryon incompatibility protein-domain-containing protein</fullName>
    </submittedName>
</protein>